<dbReference type="InterPro" id="IPR036514">
    <property type="entry name" value="SGNH_hydro_sf"/>
</dbReference>
<accession>A0A2J6SEC3</accession>
<dbReference type="InterPro" id="IPR051532">
    <property type="entry name" value="Ester_Hydrolysis_Enzymes"/>
</dbReference>
<protein>
    <recommendedName>
        <fullName evidence="2">SGNH hydrolase-type esterase domain-containing protein</fullName>
    </recommendedName>
</protein>
<evidence type="ECO:0000256" key="1">
    <source>
        <dbReference type="SAM" id="Phobius"/>
    </source>
</evidence>
<organism evidence="3 4">
    <name type="scientific">Hyaloscypha variabilis (strain UAMH 11265 / GT02V1 / F)</name>
    <name type="common">Meliniomyces variabilis</name>
    <dbReference type="NCBI Taxonomy" id="1149755"/>
    <lineage>
        <taxon>Eukaryota</taxon>
        <taxon>Fungi</taxon>
        <taxon>Dikarya</taxon>
        <taxon>Ascomycota</taxon>
        <taxon>Pezizomycotina</taxon>
        <taxon>Leotiomycetes</taxon>
        <taxon>Helotiales</taxon>
        <taxon>Hyaloscyphaceae</taxon>
        <taxon>Hyaloscypha</taxon>
        <taxon>Hyaloscypha variabilis</taxon>
    </lineage>
</organism>
<gene>
    <name evidence="3" type="ORF">L207DRAFT_506033</name>
</gene>
<dbReference type="GO" id="GO:0004622">
    <property type="term" value="F:phosphatidylcholine lysophospholipase activity"/>
    <property type="evidence" value="ECO:0007669"/>
    <property type="project" value="TreeGrafter"/>
</dbReference>
<dbReference type="InterPro" id="IPR013830">
    <property type="entry name" value="SGNH_hydro"/>
</dbReference>
<dbReference type="AlphaFoldDB" id="A0A2J6SEC3"/>
<dbReference type="InterPro" id="IPR008265">
    <property type="entry name" value="Lipase_GDSL_AS"/>
</dbReference>
<dbReference type="EMBL" id="KZ613937">
    <property type="protein sequence ID" value="PMD49102.1"/>
    <property type="molecule type" value="Genomic_DNA"/>
</dbReference>
<dbReference type="PROSITE" id="PS01098">
    <property type="entry name" value="LIPASE_GDSL_SER"/>
    <property type="match status" value="1"/>
</dbReference>
<keyword evidence="4" id="KW-1185">Reference proteome</keyword>
<dbReference type="Gene3D" id="3.40.50.1110">
    <property type="entry name" value="SGNH hydrolase"/>
    <property type="match status" value="1"/>
</dbReference>
<dbReference type="PANTHER" id="PTHR30383:SF19">
    <property type="entry name" value="FIBRONECTIN TYPE-III DOMAIN-CONTAINING PROTEIN"/>
    <property type="match status" value="1"/>
</dbReference>
<evidence type="ECO:0000313" key="3">
    <source>
        <dbReference type="EMBL" id="PMD49102.1"/>
    </source>
</evidence>
<evidence type="ECO:0000313" key="4">
    <source>
        <dbReference type="Proteomes" id="UP000235786"/>
    </source>
</evidence>
<dbReference type="Proteomes" id="UP000235786">
    <property type="component" value="Unassembled WGS sequence"/>
</dbReference>
<evidence type="ECO:0000259" key="2">
    <source>
        <dbReference type="Pfam" id="PF13472"/>
    </source>
</evidence>
<feature type="domain" description="SGNH hydrolase-type esterase" evidence="2">
    <location>
        <begin position="169"/>
        <end position="287"/>
    </location>
</feature>
<keyword evidence="1" id="KW-0812">Transmembrane</keyword>
<reference evidence="3 4" key="1">
    <citation type="submission" date="2016-04" db="EMBL/GenBank/DDBJ databases">
        <title>A degradative enzymes factory behind the ericoid mycorrhizal symbiosis.</title>
        <authorList>
            <consortium name="DOE Joint Genome Institute"/>
            <person name="Martino E."/>
            <person name="Morin E."/>
            <person name="Grelet G."/>
            <person name="Kuo A."/>
            <person name="Kohler A."/>
            <person name="Daghino S."/>
            <person name="Barry K."/>
            <person name="Choi C."/>
            <person name="Cichocki N."/>
            <person name="Clum A."/>
            <person name="Copeland A."/>
            <person name="Hainaut M."/>
            <person name="Haridas S."/>
            <person name="Labutti K."/>
            <person name="Lindquist E."/>
            <person name="Lipzen A."/>
            <person name="Khouja H.-R."/>
            <person name="Murat C."/>
            <person name="Ohm R."/>
            <person name="Olson A."/>
            <person name="Spatafora J."/>
            <person name="Veneault-Fourrey C."/>
            <person name="Henrissat B."/>
            <person name="Grigoriev I."/>
            <person name="Martin F."/>
            <person name="Perotto S."/>
        </authorList>
    </citation>
    <scope>NUCLEOTIDE SEQUENCE [LARGE SCALE GENOMIC DNA]</scope>
    <source>
        <strain evidence="3 4">F</strain>
    </source>
</reference>
<keyword evidence="1" id="KW-0472">Membrane</keyword>
<dbReference type="STRING" id="1149755.A0A2J6SEC3"/>
<name>A0A2J6SEC3_HYAVF</name>
<proteinExistence type="predicted"/>
<dbReference type="GO" id="GO:0006629">
    <property type="term" value="P:lipid metabolic process"/>
    <property type="evidence" value="ECO:0007669"/>
    <property type="project" value="InterPro"/>
</dbReference>
<feature type="transmembrane region" description="Helical" evidence="1">
    <location>
        <begin position="12"/>
        <end position="30"/>
    </location>
</feature>
<dbReference type="SUPFAM" id="SSF52266">
    <property type="entry name" value="SGNH hydrolase"/>
    <property type="match status" value="1"/>
</dbReference>
<dbReference type="PANTHER" id="PTHR30383">
    <property type="entry name" value="THIOESTERASE 1/PROTEASE 1/LYSOPHOSPHOLIPASE L1"/>
    <property type="match status" value="1"/>
</dbReference>
<sequence>MMKWSPVRWRSLAIKTAIFVAVIIMLEIAFTKTSIPSSLKILPKPAFGKAYPLPPTDIEIRPGAISMMIVGDSLSQGGEGDWTWRYRLWEWFRREEVMVDFVGPFLGTRPQAVPALNTETLPEPVGIPPVGGAVISTAGYALDVSPDFNPRHFAAVGRAIWEIIPLMAAQVARYQPTYMLILLGFNDMAWSLYTEAEVVAHMLDLVTLARSAKPDIKFAIGNVPLRAPLDEPLTIRTDLYNKLLAEAIPTWGTEDSPVIPVLMRESYSCGGDGCPAGHDGLHPATLGDFEIAHAFSRALIDGYGLGTTELDVPGPWDLPVRPIAIPSNIRTVADGKGVNVTWDMFYGARGYDVQSRVVGEDVWIQWKTQQENEFFLRWPAEEALEMEFKVRMSHGKQEKGEWSRAIGSCRPWSSLSTREKWDWRWWFRRIWTCSWR</sequence>
<dbReference type="OrthoDB" id="2119228at2759"/>
<keyword evidence="1" id="KW-1133">Transmembrane helix</keyword>
<dbReference type="Pfam" id="PF13472">
    <property type="entry name" value="Lipase_GDSL_2"/>
    <property type="match status" value="1"/>
</dbReference>